<evidence type="ECO:0000256" key="10">
    <source>
        <dbReference type="RuleBase" id="RU361161"/>
    </source>
</evidence>
<dbReference type="InterPro" id="IPR050288">
    <property type="entry name" value="Cellulose_deg_GH3"/>
</dbReference>
<reference evidence="12 13" key="1">
    <citation type="submission" date="2013-03" db="EMBL/GenBank/DDBJ databases">
        <title>The Genome Sequence of Exophiala aquamarina CBS 119918.</title>
        <authorList>
            <consortium name="The Broad Institute Genomics Platform"/>
            <person name="Cuomo C."/>
            <person name="de Hoog S."/>
            <person name="Gorbushina A."/>
            <person name="Walker B."/>
            <person name="Young S.K."/>
            <person name="Zeng Q."/>
            <person name="Gargeya S."/>
            <person name="Fitzgerald M."/>
            <person name="Haas B."/>
            <person name="Abouelleil A."/>
            <person name="Allen A.W."/>
            <person name="Alvarado L."/>
            <person name="Arachchi H.M."/>
            <person name="Berlin A.M."/>
            <person name="Chapman S.B."/>
            <person name="Gainer-Dewar J."/>
            <person name="Goldberg J."/>
            <person name="Griggs A."/>
            <person name="Gujja S."/>
            <person name="Hansen M."/>
            <person name="Howarth C."/>
            <person name="Imamovic A."/>
            <person name="Ireland A."/>
            <person name="Larimer J."/>
            <person name="McCowan C."/>
            <person name="Murphy C."/>
            <person name="Pearson M."/>
            <person name="Poon T.W."/>
            <person name="Priest M."/>
            <person name="Roberts A."/>
            <person name="Saif S."/>
            <person name="Shea T."/>
            <person name="Sisk P."/>
            <person name="Sykes S."/>
            <person name="Wortman J."/>
            <person name="Nusbaum C."/>
            <person name="Birren B."/>
        </authorList>
    </citation>
    <scope>NUCLEOTIDE SEQUENCE [LARGE SCALE GENOMIC DNA]</scope>
    <source>
        <strain evidence="12 13">CBS 119918</strain>
    </source>
</reference>
<dbReference type="Proteomes" id="UP000027920">
    <property type="component" value="Unassembled WGS sequence"/>
</dbReference>
<evidence type="ECO:0000256" key="7">
    <source>
        <dbReference type="ARBA" id="ARBA00023277"/>
    </source>
</evidence>
<dbReference type="SUPFAM" id="SSF52279">
    <property type="entry name" value="Beta-D-glucan exohydrolase, C-terminal domain"/>
    <property type="match status" value="1"/>
</dbReference>
<comment type="similarity">
    <text evidence="3 10">Belongs to the glycosyl hydrolase 3 family.</text>
</comment>
<keyword evidence="8 10" id="KW-0326">Glycosidase</keyword>
<evidence type="ECO:0000256" key="9">
    <source>
        <dbReference type="ARBA" id="ARBA00023326"/>
    </source>
</evidence>
<evidence type="ECO:0000256" key="2">
    <source>
        <dbReference type="ARBA" id="ARBA00004987"/>
    </source>
</evidence>
<keyword evidence="13" id="KW-1185">Reference proteome</keyword>
<dbReference type="PANTHER" id="PTHR42715:SF27">
    <property type="entry name" value="BETA-GLUCOSIDASE-RELATED"/>
    <property type="match status" value="1"/>
</dbReference>
<comment type="catalytic activity">
    <reaction evidence="1 10">
        <text>Hydrolysis of terminal, non-reducing beta-D-glucosyl residues with release of beta-D-glucose.</text>
        <dbReference type="EC" id="3.2.1.21"/>
    </reaction>
</comment>
<keyword evidence="4 10" id="KW-0378">Hydrolase</keyword>
<keyword evidence="7 10" id="KW-0119">Carbohydrate metabolism</keyword>
<dbReference type="FunFam" id="3.20.20.300:FF:000006">
    <property type="entry name" value="Beta-glucosidase H"/>
    <property type="match status" value="1"/>
</dbReference>
<dbReference type="InterPro" id="IPR019800">
    <property type="entry name" value="Glyco_hydro_3_AS"/>
</dbReference>
<dbReference type="InterPro" id="IPR036962">
    <property type="entry name" value="Glyco_hydro_3_N_sf"/>
</dbReference>
<dbReference type="Gene3D" id="2.60.120.260">
    <property type="entry name" value="Galactose-binding domain-like"/>
    <property type="match status" value="1"/>
</dbReference>
<dbReference type="Gene3D" id="3.20.20.300">
    <property type="entry name" value="Glycoside hydrolase, family 3, N-terminal domain"/>
    <property type="match status" value="1"/>
</dbReference>
<evidence type="ECO:0000256" key="3">
    <source>
        <dbReference type="ARBA" id="ARBA00005336"/>
    </source>
</evidence>
<dbReference type="PROSITE" id="PS51820">
    <property type="entry name" value="PA14"/>
    <property type="match status" value="1"/>
</dbReference>
<dbReference type="FunFam" id="2.60.40.10:FF:000495">
    <property type="entry name" value="Periplasmic beta-glucosidase"/>
    <property type="match status" value="1"/>
</dbReference>
<dbReference type="PRINTS" id="PR00133">
    <property type="entry name" value="GLHYDRLASE3"/>
</dbReference>
<dbReference type="HOGENOM" id="CLU_004542_4_0_1"/>
<dbReference type="InterPro" id="IPR036881">
    <property type="entry name" value="Glyco_hydro_3_C_sf"/>
</dbReference>
<sequence>MGSIAPDFTTYDDFHVDQVLAKLTPDEKISLISGSDPWHTAPIPRFHVPKIRLTDGPNGVRGTKFFNGVPAACLPCGTALASTWDIELVRQGGALQGREAIAKGASVILGPTTNMQRSPLGGRGFESFSEDPVLAGHISAATVCGIQSTGVAATIKHFVCNDQEHERQSVDCVVSERALREIYLMPFQIAERLARPKCYMTAYNKVNGLHASSSKELIQNVLREEWGFDGLVMSDWFGVYSVVDSIKAGLDLEMPGPTYMRGQLVKHALGSGRLLAREVDARAKEVLKLVRSLLPLGIPEDCPEEAVDTPETAALLRKIASNSLVLLKNVGKILPFSDSKTIGVIGPNAAFAAYCGGGSAALAPYYAVTPLDGVRARYKEDKVKYELGAPGWKKLPLLSQIARRSDFQPGFDAKVFLEAPSSNVQRKPVDSFTVTTSDIFLADYKNDHIEGNLFYMEFDASFTPDETAEYEFSLSVSGTAKLYVAGQCVVDNATNQTAGDSFFGSGTVEETGTIALQKGEKYPIHISFGTLPTRTYTVEGANPFGAGGLRAGGFRKIEIETELERAATLAKSVDQVLLCVGLNGDWESEGYDRSTMDLPAGSDDLIRAVLQANSNTAVVVQSGTPVTLLPWAKDAPAIIQAWYGGNETGNAIADVVFGVTNPSGKLPLSFPVRNEDNPAFLNYRSERGRTVYGEGVYIGYRFYERTKREVAFPFGHGLSYTSFELSSLQLQIHESAEKARNDLDAVISVSVDVANTGLLPGAQVVQVYAAAQAASVGRPVKELKGFTKVFLQSSERRRVSIEMSLKYVTSFWDEQAHAWVQEQGRYTLHVGDSSAHTPLTVDFEVAETVWWNGL</sequence>
<dbReference type="Pfam" id="PF00933">
    <property type="entry name" value="Glyco_hydro_3"/>
    <property type="match status" value="1"/>
</dbReference>
<dbReference type="Pfam" id="PF07691">
    <property type="entry name" value="PA14"/>
    <property type="match status" value="1"/>
</dbReference>
<dbReference type="InterPro" id="IPR002772">
    <property type="entry name" value="Glyco_hydro_3_C"/>
</dbReference>
<dbReference type="PANTHER" id="PTHR42715">
    <property type="entry name" value="BETA-GLUCOSIDASE"/>
    <property type="match status" value="1"/>
</dbReference>
<evidence type="ECO:0000256" key="6">
    <source>
        <dbReference type="ARBA" id="ARBA00023180"/>
    </source>
</evidence>
<dbReference type="InterPro" id="IPR017853">
    <property type="entry name" value="GH"/>
</dbReference>
<dbReference type="STRING" id="1182545.A0A072NVY2"/>
<dbReference type="SUPFAM" id="SSF51445">
    <property type="entry name" value="(Trans)glycosidases"/>
    <property type="match status" value="1"/>
</dbReference>
<comment type="pathway">
    <text evidence="2 10">Glycan metabolism; cellulose degradation.</text>
</comment>
<accession>A0A072NVY2</accession>
<keyword evidence="5" id="KW-0136">Cellulose degradation</keyword>
<keyword evidence="9 10" id="KW-0624">Polysaccharide degradation</keyword>
<dbReference type="Pfam" id="PF01915">
    <property type="entry name" value="Glyco_hydro_3_C"/>
    <property type="match status" value="1"/>
</dbReference>
<dbReference type="EC" id="3.2.1.21" evidence="10"/>
<evidence type="ECO:0000313" key="12">
    <source>
        <dbReference type="EMBL" id="KEF51562.1"/>
    </source>
</evidence>
<dbReference type="UniPathway" id="UPA00696"/>
<dbReference type="Gene3D" id="2.60.40.10">
    <property type="entry name" value="Immunoglobulins"/>
    <property type="match status" value="1"/>
</dbReference>
<dbReference type="VEuPathDB" id="FungiDB:A1O9_12479"/>
<evidence type="ECO:0000256" key="8">
    <source>
        <dbReference type="ARBA" id="ARBA00023295"/>
    </source>
</evidence>
<organism evidence="12 13">
    <name type="scientific">Exophiala aquamarina CBS 119918</name>
    <dbReference type="NCBI Taxonomy" id="1182545"/>
    <lineage>
        <taxon>Eukaryota</taxon>
        <taxon>Fungi</taxon>
        <taxon>Dikarya</taxon>
        <taxon>Ascomycota</taxon>
        <taxon>Pezizomycotina</taxon>
        <taxon>Eurotiomycetes</taxon>
        <taxon>Chaetothyriomycetidae</taxon>
        <taxon>Chaetothyriales</taxon>
        <taxon>Herpotrichiellaceae</taxon>
        <taxon>Exophiala</taxon>
    </lineage>
</organism>
<dbReference type="SMART" id="SM00758">
    <property type="entry name" value="PA14"/>
    <property type="match status" value="1"/>
</dbReference>
<dbReference type="OrthoDB" id="47059at2759"/>
<protein>
    <recommendedName>
        <fullName evidence="10">beta-glucosidase</fullName>
        <ecNumber evidence="10">3.2.1.21</ecNumber>
    </recommendedName>
</protein>
<comment type="caution">
    <text evidence="12">The sequence shown here is derived from an EMBL/GenBank/DDBJ whole genome shotgun (WGS) entry which is preliminary data.</text>
</comment>
<dbReference type="Gene3D" id="3.40.50.1700">
    <property type="entry name" value="Glycoside hydrolase family 3 C-terminal domain"/>
    <property type="match status" value="1"/>
</dbReference>
<dbReference type="InterPro" id="IPR026891">
    <property type="entry name" value="Fn3-like"/>
</dbReference>
<evidence type="ECO:0000259" key="11">
    <source>
        <dbReference type="PROSITE" id="PS51820"/>
    </source>
</evidence>
<name>A0A072NVY2_9EURO</name>
<dbReference type="GO" id="GO:0030245">
    <property type="term" value="P:cellulose catabolic process"/>
    <property type="evidence" value="ECO:0007669"/>
    <property type="project" value="UniProtKB-UniPathway"/>
</dbReference>
<dbReference type="InterPro" id="IPR013783">
    <property type="entry name" value="Ig-like_fold"/>
</dbReference>
<gene>
    <name evidence="12" type="ORF">A1O9_12479</name>
</gene>
<evidence type="ECO:0000256" key="4">
    <source>
        <dbReference type="ARBA" id="ARBA00022801"/>
    </source>
</evidence>
<evidence type="ECO:0000313" key="13">
    <source>
        <dbReference type="Proteomes" id="UP000027920"/>
    </source>
</evidence>
<dbReference type="RefSeq" id="XP_013254152.1">
    <property type="nucleotide sequence ID" value="XM_013398698.1"/>
</dbReference>
<dbReference type="InterPro" id="IPR037524">
    <property type="entry name" value="PA14/GLEYA"/>
</dbReference>
<feature type="domain" description="PA14" evidence="11">
    <location>
        <begin position="406"/>
        <end position="567"/>
    </location>
</feature>
<evidence type="ECO:0000256" key="5">
    <source>
        <dbReference type="ARBA" id="ARBA00023001"/>
    </source>
</evidence>
<keyword evidence="6" id="KW-0325">Glycoprotein</keyword>
<evidence type="ECO:0000256" key="1">
    <source>
        <dbReference type="ARBA" id="ARBA00000448"/>
    </source>
</evidence>
<dbReference type="AlphaFoldDB" id="A0A072NVY2"/>
<dbReference type="GeneID" id="25287373"/>
<dbReference type="InterPro" id="IPR011658">
    <property type="entry name" value="PA14_dom"/>
</dbReference>
<dbReference type="PROSITE" id="PS00775">
    <property type="entry name" value="GLYCOSYL_HYDROL_F3"/>
    <property type="match status" value="1"/>
</dbReference>
<proteinExistence type="inferred from homology"/>
<dbReference type="GO" id="GO:0008422">
    <property type="term" value="F:beta-glucosidase activity"/>
    <property type="evidence" value="ECO:0007669"/>
    <property type="project" value="UniProtKB-EC"/>
</dbReference>
<dbReference type="InterPro" id="IPR001764">
    <property type="entry name" value="Glyco_hydro_3_N"/>
</dbReference>
<dbReference type="EMBL" id="AMGV01000023">
    <property type="protein sequence ID" value="KEF51562.1"/>
    <property type="molecule type" value="Genomic_DNA"/>
</dbReference>
<dbReference type="SMART" id="SM01217">
    <property type="entry name" value="Fn3_like"/>
    <property type="match status" value="1"/>
</dbReference>
<dbReference type="Pfam" id="PF14310">
    <property type="entry name" value="Fn3-like"/>
    <property type="match status" value="1"/>
</dbReference>